<comment type="caution">
    <text evidence="1">The sequence shown here is derived from an EMBL/GenBank/DDBJ whole genome shotgun (WGS) entry which is preliminary data.</text>
</comment>
<dbReference type="Proteomes" id="UP001055879">
    <property type="component" value="Linkage Group LG10"/>
</dbReference>
<name>A0ACB8ZKI9_ARCLA</name>
<evidence type="ECO:0000313" key="1">
    <source>
        <dbReference type="EMBL" id="KAI3698093.1"/>
    </source>
</evidence>
<reference evidence="2" key="1">
    <citation type="journal article" date="2022" name="Mol. Ecol. Resour.">
        <title>The genomes of chicory, endive, great burdock and yacon provide insights into Asteraceae palaeo-polyploidization history and plant inulin production.</title>
        <authorList>
            <person name="Fan W."/>
            <person name="Wang S."/>
            <person name="Wang H."/>
            <person name="Wang A."/>
            <person name="Jiang F."/>
            <person name="Liu H."/>
            <person name="Zhao H."/>
            <person name="Xu D."/>
            <person name="Zhang Y."/>
        </authorList>
    </citation>
    <scope>NUCLEOTIDE SEQUENCE [LARGE SCALE GENOMIC DNA]</scope>
    <source>
        <strain evidence="2">cv. Niubang</strain>
    </source>
</reference>
<evidence type="ECO:0000313" key="2">
    <source>
        <dbReference type="Proteomes" id="UP001055879"/>
    </source>
</evidence>
<organism evidence="1 2">
    <name type="scientific">Arctium lappa</name>
    <name type="common">Greater burdock</name>
    <name type="synonym">Lappa major</name>
    <dbReference type="NCBI Taxonomy" id="4217"/>
    <lineage>
        <taxon>Eukaryota</taxon>
        <taxon>Viridiplantae</taxon>
        <taxon>Streptophyta</taxon>
        <taxon>Embryophyta</taxon>
        <taxon>Tracheophyta</taxon>
        <taxon>Spermatophyta</taxon>
        <taxon>Magnoliopsida</taxon>
        <taxon>eudicotyledons</taxon>
        <taxon>Gunneridae</taxon>
        <taxon>Pentapetalae</taxon>
        <taxon>asterids</taxon>
        <taxon>campanulids</taxon>
        <taxon>Asterales</taxon>
        <taxon>Asteraceae</taxon>
        <taxon>Carduoideae</taxon>
        <taxon>Cardueae</taxon>
        <taxon>Arctiinae</taxon>
        <taxon>Arctium</taxon>
    </lineage>
</organism>
<reference evidence="1 2" key="2">
    <citation type="journal article" date="2022" name="Mol. Ecol. Resour.">
        <title>The genomes of chicory, endive, great burdock and yacon provide insights into Asteraceae paleo-polyploidization history and plant inulin production.</title>
        <authorList>
            <person name="Fan W."/>
            <person name="Wang S."/>
            <person name="Wang H."/>
            <person name="Wang A."/>
            <person name="Jiang F."/>
            <person name="Liu H."/>
            <person name="Zhao H."/>
            <person name="Xu D."/>
            <person name="Zhang Y."/>
        </authorList>
    </citation>
    <scope>NUCLEOTIDE SEQUENCE [LARGE SCALE GENOMIC DNA]</scope>
    <source>
        <strain evidence="2">cv. Niubang</strain>
    </source>
</reference>
<proteinExistence type="predicted"/>
<dbReference type="EMBL" id="CM042056">
    <property type="protein sequence ID" value="KAI3698093.1"/>
    <property type="molecule type" value="Genomic_DNA"/>
</dbReference>
<gene>
    <name evidence="1" type="ORF">L6452_31205</name>
</gene>
<keyword evidence="2" id="KW-1185">Reference proteome</keyword>
<protein>
    <submittedName>
        <fullName evidence="1">Uncharacterized protein</fullName>
    </submittedName>
</protein>
<sequence>MTRRRISDEATSASPKTSASTLPDDLCIDPSRLPLHRPFPRLSWRNTDENETTAERYRRQRRRPPGNEMAG</sequence>
<accession>A0ACB8ZKI9</accession>